<evidence type="ECO:0000259" key="12">
    <source>
        <dbReference type="PROSITE" id="PS52015"/>
    </source>
</evidence>
<evidence type="ECO:0000256" key="3">
    <source>
        <dbReference type="ARBA" id="ARBA00022448"/>
    </source>
</evidence>
<dbReference type="PROSITE" id="PS52015">
    <property type="entry name" value="TONB_CTD"/>
    <property type="match status" value="1"/>
</dbReference>
<feature type="domain" description="TonB C-terminal" evidence="12">
    <location>
        <begin position="205"/>
        <end position="295"/>
    </location>
</feature>
<dbReference type="SUPFAM" id="SSF74653">
    <property type="entry name" value="TolA/TonB C-terminal domain"/>
    <property type="match status" value="1"/>
</dbReference>
<evidence type="ECO:0000256" key="5">
    <source>
        <dbReference type="ARBA" id="ARBA00022519"/>
    </source>
</evidence>
<dbReference type="InterPro" id="IPR006260">
    <property type="entry name" value="TonB/TolA_C"/>
</dbReference>
<evidence type="ECO:0000256" key="4">
    <source>
        <dbReference type="ARBA" id="ARBA00022475"/>
    </source>
</evidence>
<evidence type="ECO:0000256" key="6">
    <source>
        <dbReference type="ARBA" id="ARBA00022692"/>
    </source>
</evidence>
<keyword evidence="8 11" id="KW-1133">Transmembrane helix</keyword>
<feature type="region of interest" description="Disordered" evidence="10">
    <location>
        <begin position="150"/>
        <end position="174"/>
    </location>
</feature>
<dbReference type="GO" id="GO:0098797">
    <property type="term" value="C:plasma membrane protein complex"/>
    <property type="evidence" value="ECO:0007669"/>
    <property type="project" value="TreeGrafter"/>
</dbReference>
<keyword evidence="6 11" id="KW-0812">Transmembrane</keyword>
<dbReference type="Proteomes" id="UP000334340">
    <property type="component" value="Unassembled WGS sequence"/>
</dbReference>
<protein>
    <submittedName>
        <fullName evidence="13">Energy transducer TonB</fullName>
    </submittedName>
</protein>
<feature type="compositionally biased region" description="Gly residues" evidence="10">
    <location>
        <begin position="156"/>
        <end position="168"/>
    </location>
</feature>
<proteinExistence type="inferred from homology"/>
<evidence type="ECO:0000256" key="8">
    <source>
        <dbReference type="ARBA" id="ARBA00022989"/>
    </source>
</evidence>
<dbReference type="Pfam" id="PF03544">
    <property type="entry name" value="TonB_C"/>
    <property type="match status" value="1"/>
</dbReference>
<keyword evidence="4" id="KW-1003">Cell membrane</keyword>
<organism evidence="13 14">
    <name type="scientific">Candidatus Methylomirabilis lanthanidiphila</name>
    <dbReference type="NCBI Taxonomy" id="2211376"/>
    <lineage>
        <taxon>Bacteria</taxon>
        <taxon>Candidatus Methylomirabilota</taxon>
        <taxon>Candidatus Methylomirabilia</taxon>
        <taxon>Candidatus Methylomirabilales</taxon>
        <taxon>Candidatus Methylomirabilaceae</taxon>
        <taxon>Candidatus Methylomirabilis</taxon>
    </lineage>
</organism>
<sequence>MTLLVGSQTGPRSLGRFLLSSTGFHVILAWVIISFGLPKIPSVPKPLVVNIIESDGSESPAASGRLDRTHRKQPATPSGNSKALARPRVSPPSSAIAASSPAHAEPVAPDEQVAEPKAVGMAAGGSHVTSVGATTALALGSASGGPVVLSSDGDGEVGSGVAGRGGAGRLDTTLIAPSTPSVTIGSAYGAGAGGIGWSGNGGAVGRSSAPNYGINPLPKYPLLAREKGYEGTVYLRVLVRPDGRVERLAVDRSSGYEILDRAAVDSVREWAFFPAKKGGKPVESWVLLPVKFALN</sequence>
<dbReference type="Gene3D" id="3.30.1150.10">
    <property type="match status" value="1"/>
</dbReference>
<dbReference type="InterPro" id="IPR051045">
    <property type="entry name" value="TonB-dependent_transducer"/>
</dbReference>
<dbReference type="InterPro" id="IPR037682">
    <property type="entry name" value="TonB_C"/>
</dbReference>
<evidence type="ECO:0000256" key="10">
    <source>
        <dbReference type="SAM" id="MobiDB-lite"/>
    </source>
</evidence>
<dbReference type="GO" id="GO:0031992">
    <property type="term" value="F:energy transducer activity"/>
    <property type="evidence" value="ECO:0007669"/>
    <property type="project" value="TreeGrafter"/>
</dbReference>
<keyword evidence="7" id="KW-0653">Protein transport</keyword>
<evidence type="ECO:0000313" key="14">
    <source>
        <dbReference type="Proteomes" id="UP000334340"/>
    </source>
</evidence>
<dbReference type="GO" id="GO:0015031">
    <property type="term" value="P:protein transport"/>
    <property type="evidence" value="ECO:0007669"/>
    <property type="project" value="UniProtKB-KW"/>
</dbReference>
<feature type="compositionally biased region" description="Low complexity" evidence="10">
    <location>
        <begin position="83"/>
        <end position="106"/>
    </location>
</feature>
<feature type="transmembrane region" description="Helical" evidence="11">
    <location>
        <begin position="17"/>
        <end position="37"/>
    </location>
</feature>
<name>A0A564ZHE9_9BACT</name>
<feature type="region of interest" description="Disordered" evidence="10">
    <location>
        <begin position="57"/>
        <end position="112"/>
    </location>
</feature>
<keyword evidence="14" id="KW-1185">Reference proteome</keyword>
<evidence type="ECO:0000313" key="13">
    <source>
        <dbReference type="EMBL" id="VUZ84546.1"/>
    </source>
</evidence>
<accession>A0A564ZHE9</accession>
<reference evidence="13 14" key="1">
    <citation type="submission" date="2019-07" db="EMBL/GenBank/DDBJ databases">
        <authorList>
            <person name="Cremers G."/>
        </authorList>
    </citation>
    <scope>NUCLEOTIDE SEQUENCE [LARGE SCALE GENOMIC DNA]</scope>
</reference>
<dbReference type="AlphaFoldDB" id="A0A564ZHE9"/>
<comment type="subcellular location">
    <subcellularLocation>
        <location evidence="1">Cell inner membrane</location>
        <topology evidence="1">Single-pass membrane protein</topology>
        <orientation evidence="1">Periplasmic side</orientation>
    </subcellularLocation>
</comment>
<dbReference type="NCBIfam" id="TIGR01352">
    <property type="entry name" value="tonB_Cterm"/>
    <property type="match status" value="1"/>
</dbReference>
<dbReference type="GO" id="GO:0055085">
    <property type="term" value="P:transmembrane transport"/>
    <property type="evidence" value="ECO:0007669"/>
    <property type="project" value="InterPro"/>
</dbReference>
<gene>
    <name evidence="13" type="ORF">MELA_00919</name>
</gene>
<evidence type="ECO:0000256" key="2">
    <source>
        <dbReference type="ARBA" id="ARBA00006555"/>
    </source>
</evidence>
<keyword evidence="3" id="KW-0813">Transport</keyword>
<keyword evidence="9 11" id="KW-0472">Membrane</keyword>
<evidence type="ECO:0000256" key="7">
    <source>
        <dbReference type="ARBA" id="ARBA00022927"/>
    </source>
</evidence>
<dbReference type="EMBL" id="CABIKM010000014">
    <property type="protein sequence ID" value="VUZ84546.1"/>
    <property type="molecule type" value="Genomic_DNA"/>
</dbReference>
<keyword evidence="5" id="KW-0997">Cell inner membrane</keyword>
<evidence type="ECO:0000256" key="11">
    <source>
        <dbReference type="SAM" id="Phobius"/>
    </source>
</evidence>
<evidence type="ECO:0000256" key="1">
    <source>
        <dbReference type="ARBA" id="ARBA00004383"/>
    </source>
</evidence>
<comment type="similarity">
    <text evidence="2">Belongs to the TonB family.</text>
</comment>
<evidence type="ECO:0000256" key="9">
    <source>
        <dbReference type="ARBA" id="ARBA00023136"/>
    </source>
</evidence>
<dbReference type="PANTHER" id="PTHR33446:SF2">
    <property type="entry name" value="PROTEIN TONB"/>
    <property type="match status" value="1"/>
</dbReference>
<dbReference type="PANTHER" id="PTHR33446">
    <property type="entry name" value="PROTEIN TONB-RELATED"/>
    <property type="match status" value="1"/>
</dbReference>